<keyword evidence="2" id="KW-1185">Reference proteome</keyword>
<proteinExistence type="predicted"/>
<gene>
    <name evidence="1" type="ORF">FLACOL7796_00815</name>
</gene>
<comment type="caution">
    <text evidence="1">The sequence shown here is derived from an EMBL/GenBank/DDBJ whole genome shotgun (WGS) entry which is preliminary data.</text>
</comment>
<organism evidence="1 2">
    <name type="scientific">Flavobacterium collinsii</name>
    <dbReference type="NCBI Taxonomy" id="1114861"/>
    <lineage>
        <taxon>Bacteria</taxon>
        <taxon>Pseudomonadati</taxon>
        <taxon>Bacteroidota</taxon>
        <taxon>Flavobacteriia</taxon>
        <taxon>Flavobacteriales</taxon>
        <taxon>Flavobacteriaceae</taxon>
        <taxon>Flavobacterium</taxon>
    </lineage>
</organism>
<name>A0ABM8KEQ1_9FLAO</name>
<dbReference type="NCBIfam" id="NF047352">
    <property type="entry name" value="P_loop_sacsin"/>
    <property type="match status" value="1"/>
</dbReference>
<evidence type="ECO:0000313" key="2">
    <source>
        <dbReference type="Proteomes" id="UP000474567"/>
    </source>
</evidence>
<dbReference type="InterPro" id="IPR036890">
    <property type="entry name" value="HATPase_C_sf"/>
</dbReference>
<sequence length="1036" mass="118260">MCASYRDKQKRSHFESFANKIFTGIRELNSEYAQKRAVWELFQNALDTVQQNGELLLAKTDKGLLFKHNGRPFIDDEFGGLIKQFSVGKTYGSNEDKLGQYGTGFISTHVYGKKIIVNCSIRTDDGSYRTLDDFMLDRDAENLDLLTDKLLEQDGFIERLCDDFGASQQQYLPYTSFEYMAGEENFKGIDSMLEYAESMLPYIFCFNDKLQKVTLIRGTEEKHYERKAAGEGFMEISIDGSPAKIPVLHNADRTVRIIMGAECRPLDVIPKQFLFYPLAETVHAGHNFIIHASDFRPNKERDYLHADELNLELASDVIKNESLVREAFDMVLSKVKNDESASFLDAAKVEFSHRDSLAVTNIKSDYITQIRGLERIDLKSGKVSIDGLEFFDSSVLHLDRKVIESAYMLLGEFRSLPDFDVYCDLSAMANNWNTMAEESFAMLTLADLGKIIAEESGGDYFYIENKEAYRKFISEISSEISLLNSLALIPNLYGEFMIFESLVKWEKKEEELIQVAFHVNATISEKYVHEDFEFLDNLPFYGRERFKEDFSKFCGEAADRIAKGDTSEFFWDVRAGKLIPWLVHFVGLNKKTALNIDIADFYAKAFKLEPSLAELADPTVDTNYQPAIKLLANLYVQIIKTVGIRENIDGLKEIIAIMYKNTNLKEEMLHKLECIPDQMLVLKSQAQLKKDDVRDEKFKDVYNSLSGAEIRSEIAYEGFEGFLQHGGAASGSEFGGKIEMLLNEEKSFIPIDNNTIDIVISLIERISEKPSTWGHWLPNINRVKEEIMMHKFQDENTRLSLFSILSVKPEKINILGKLAKIENLSALIQAGEEKLKEEGRKRSHLEHIKKIGLKIQDIIEKEIRISVKEIIELVPSAQDDNLKTAEEQNGQDFIIYKAGTPVYFIEVKSRWDVEGIVALSKRQTEKCAQNKGAYAVITVNVADYKSANGTVEDDVTFEDLSSDIYINTDLSEDFDQLIKQNRVFEVTADNAKLIEFRGHIPQSRIRNKGIDFSKFKNELRNVLTYENGPSKEITKE</sequence>
<protein>
    <recommendedName>
        <fullName evidence="3">Protein NO VEIN C-terminal domain-containing protein</fullName>
    </recommendedName>
</protein>
<accession>A0ABM8KEQ1</accession>
<evidence type="ECO:0000313" key="1">
    <source>
        <dbReference type="EMBL" id="CAA9195822.1"/>
    </source>
</evidence>
<dbReference type="SUPFAM" id="SSF55874">
    <property type="entry name" value="ATPase domain of HSP90 chaperone/DNA topoisomerase II/histidine kinase"/>
    <property type="match status" value="1"/>
</dbReference>
<evidence type="ECO:0008006" key="3">
    <source>
        <dbReference type="Google" id="ProtNLM"/>
    </source>
</evidence>
<reference evidence="1 2" key="1">
    <citation type="submission" date="2020-02" db="EMBL/GenBank/DDBJ databases">
        <authorList>
            <person name="Criscuolo A."/>
        </authorList>
    </citation>
    <scope>NUCLEOTIDE SEQUENCE [LARGE SCALE GENOMIC DNA]</scope>
    <source>
        <strain evidence="1">CECT7796</strain>
    </source>
</reference>
<dbReference type="RefSeq" id="WP_173964789.1">
    <property type="nucleotide sequence ID" value="NZ_CADCST010000063.1"/>
</dbReference>
<dbReference type="EMBL" id="CADCST010000063">
    <property type="protein sequence ID" value="CAA9195822.1"/>
    <property type="molecule type" value="Genomic_DNA"/>
</dbReference>
<dbReference type="Proteomes" id="UP000474567">
    <property type="component" value="Unassembled WGS sequence"/>
</dbReference>